<dbReference type="EMBL" id="PEJP01000029">
    <property type="protein sequence ID" value="RYO59770.1"/>
    <property type="molecule type" value="Genomic_DNA"/>
</dbReference>
<name>A0A4Q4RRI5_9PLEO</name>
<dbReference type="SMART" id="SM00384">
    <property type="entry name" value="AT_hook"/>
    <property type="match status" value="6"/>
</dbReference>
<evidence type="ECO:0000313" key="3">
    <source>
        <dbReference type="Proteomes" id="UP000293823"/>
    </source>
</evidence>
<feature type="compositionally biased region" description="Acidic residues" evidence="1">
    <location>
        <begin position="275"/>
        <end position="296"/>
    </location>
</feature>
<dbReference type="AlphaFoldDB" id="A0A4Q4RRI5"/>
<evidence type="ECO:0000256" key="1">
    <source>
        <dbReference type="SAM" id="MobiDB-lite"/>
    </source>
</evidence>
<protein>
    <submittedName>
        <fullName evidence="2">Uncharacterized protein</fullName>
    </submittedName>
</protein>
<feature type="compositionally biased region" description="Basic residues" evidence="1">
    <location>
        <begin position="1"/>
        <end position="10"/>
    </location>
</feature>
<evidence type="ECO:0000313" key="2">
    <source>
        <dbReference type="EMBL" id="RYO59770.1"/>
    </source>
</evidence>
<dbReference type="PRINTS" id="PR00929">
    <property type="entry name" value="ATHOOK"/>
</dbReference>
<organism evidence="2 3">
    <name type="scientific">Alternaria arborescens</name>
    <dbReference type="NCBI Taxonomy" id="156630"/>
    <lineage>
        <taxon>Eukaryota</taxon>
        <taxon>Fungi</taxon>
        <taxon>Dikarya</taxon>
        <taxon>Ascomycota</taxon>
        <taxon>Pezizomycotina</taxon>
        <taxon>Dothideomycetes</taxon>
        <taxon>Pleosporomycetidae</taxon>
        <taxon>Pleosporales</taxon>
        <taxon>Pleosporineae</taxon>
        <taxon>Pleosporaceae</taxon>
        <taxon>Alternaria</taxon>
        <taxon>Alternaria sect. Alternaria</taxon>
    </lineage>
</organism>
<sequence length="445" mass="48511">MPPKIRRVPGRKAAVAEEAPIASPLKPSRASRADAVEAAVEPPKKRGRPAKAKTEEPVVQDAPKPKKRGRQPNIAPAPEPEPLIEAPVVKKGRGRPKKEAVPAQEEAPVQEQAPVKNRGGRPRKADVTANAPPVTPKRGRPARTAALDLDRVTGPSRIGKRSSPLTKTKAEPNIARRLDPRMRSKLRTRLPPAKTVKSEHVTKPAPKPTARRGRPPKDVAPVPKPAVVEKPTKPAKPLAPRKMRGHTLRQIPDQYVAQVDQYLQDLIEADEEQLEEIDEEQEEDGLVVEDVVEDGQDVLVSSEQDREQYQDYSDDGGVGMDGQQDGVQDDEDNQAVVAQQDEEGAEELPEGVNNDEVPEQTNGIHVVPEDDAQSENAEPIPRIEMSVQEVVDMEQDGAVNVHTEVHTEMVVPENISEDGMDFFHGAEEDGLISGTPAPPAAVIFS</sequence>
<feature type="compositionally biased region" description="Acidic residues" evidence="1">
    <location>
        <begin position="340"/>
        <end position="349"/>
    </location>
</feature>
<gene>
    <name evidence="2" type="ORF">AA0113_g7465</name>
</gene>
<accession>A0A4Q4RRI5</accession>
<dbReference type="OrthoDB" id="3798269at2759"/>
<comment type="caution">
    <text evidence="2">The sequence shown here is derived from an EMBL/GenBank/DDBJ whole genome shotgun (WGS) entry which is preliminary data.</text>
</comment>
<proteinExistence type="predicted"/>
<feature type="compositionally biased region" description="Basic and acidic residues" evidence="1">
    <location>
        <begin position="168"/>
        <end position="182"/>
    </location>
</feature>
<keyword evidence="3" id="KW-1185">Reference proteome</keyword>
<feature type="region of interest" description="Disordered" evidence="1">
    <location>
        <begin position="275"/>
        <end position="361"/>
    </location>
</feature>
<dbReference type="Proteomes" id="UP000293823">
    <property type="component" value="Unassembled WGS sequence"/>
</dbReference>
<feature type="compositionally biased region" description="Low complexity" evidence="1">
    <location>
        <begin position="219"/>
        <end position="229"/>
    </location>
</feature>
<dbReference type="InterPro" id="IPR017956">
    <property type="entry name" value="AT_hook_DNA-bd_motif"/>
</dbReference>
<feature type="region of interest" description="Disordered" evidence="1">
    <location>
        <begin position="1"/>
        <end position="251"/>
    </location>
</feature>
<dbReference type="GO" id="GO:0003677">
    <property type="term" value="F:DNA binding"/>
    <property type="evidence" value="ECO:0007669"/>
    <property type="project" value="InterPro"/>
</dbReference>
<reference evidence="3" key="1">
    <citation type="journal article" date="2019" name="bioRxiv">
        <title>Genomics, evolutionary history and diagnostics of the Alternaria alternata species group including apple and Asian pear pathotypes.</title>
        <authorList>
            <person name="Armitage A.D."/>
            <person name="Cockerton H.M."/>
            <person name="Sreenivasaprasad S."/>
            <person name="Woodhall J.W."/>
            <person name="Lane C.R."/>
            <person name="Harrison R.J."/>
            <person name="Clarkson J.P."/>
        </authorList>
    </citation>
    <scope>NUCLEOTIDE SEQUENCE [LARGE SCALE GENOMIC DNA]</scope>
    <source>
        <strain evidence="3">RGR 97.0016</strain>
    </source>
</reference>